<evidence type="ECO:0000313" key="2">
    <source>
        <dbReference type="Proteomes" id="UP001302126"/>
    </source>
</evidence>
<sequence length="218" mass="25363">MCTPGFADDISFMGITCRVKCSLCRFEIEDGESAVFYRDMMRCKLGFTNYRPSDMRDPLQEWEYRTAHITYQSNGSWRHSGLNWILVAKCGCVSSQLHNYKKFFKQFPEYYSQVYNRKAEDMHLPALGDRLLPLFHSECFRLATDVYKGEPYLGRFPGWNGDRTVADWHCNIRQDLQALNQNARYLSAYMQNGHSATDPSLAFMAPKPMVKRGCLDNR</sequence>
<dbReference type="AlphaFoldDB" id="A0AAN7AE08"/>
<comment type="caution">
    <text evidence="1">The sequence shown here is derived from an EMBL/GenBank/DDBJ whole genome shotgun (WGS) entry which is preliminary data.</text>
</comment>
<reference evidence="1" key="1">
    <citation type="journal article" date="2023" name="Mol. Phylogenet. Evol.">
        <title>Genome-scale phylogeny and comparative genomics of the fungal order Sordariales.</title>
        <authorList>
            <person name="Hensen N."/>
            <person name="Bonometti L."/>
            <person name="Westerberg I."/>
            <person name="Brannstrom I.O."/>
            <person name="Guillou S."/>
            <person name="Cros-Aarteil S."/>
            <person name="Calhoun S."/>
            <person name="Haridas S."/>
            <person name="Kuo A."/>
            <person name="Mondo S."/>
            <person name="Pangilinan J."/>
            <person name="Riley R."/>
            <person name="LaButti K."/>
            <person name="Andreopoulos B."/>
            <person name="Lipzen A."/>
            <person name="Chen C."/>
            <person name="Yan M."/>
            <person name="Daum C."/>
            <person name="Ng V."/>
            <person name="Clum A."/>
            <person name="Steindorff A."/>
            <person name="Ohm R.A."/>
            <person name="Martin F."/>
            <person name="Silar P."/>
            <person name="Natvig D.O."/>
            <person name="Lalanne C."/>
            <person name="Gautier V."/>
            <person name="Ament-Velasquez S.L."/>
            <person name="Kruys A."/>
            <person name="Hutchinson M.I."/>
            <person name="Powell A.J."/>
            <person name="Barry K."/>
            <person name="Miller A.N."/>
            <person name="Grigoriev I.V."/>
            <person name="Debuchy R."/>
            <person name="Gladieux P."/>
            <person name="Hiltunen Thoren M."/>
            <person name="Johannesson H."/>
        </authorList>
    </citation>
    <scope>NUCLEOTIDE SEQUENCE</scope>
    <source>
        <strain evidence="1">PSN309</strain>
    </source>
</reference>
<name>A0AAN7AE08_9PEZI</name>
<dbReference type="EMBL" id="MU864579">
    <property type="protein sequence ID" value="KAK4183084.1"/>
    <property type="molecule type" value="Genomic_DNA"/>
</dbReference>
<organism evidence="1 2">
    <name type="scientific">Podospora australis</name>
    <dbReference type="NCBI Taxonomy" id="1536484"/>
    <lineage>
        <taxon>Eukaryota</taxon>
        <taxon>Fungi</taxon>
        <taxon>Dikarya</taxon>
        <taxon>Ascomycota</taxon>
        <taxon>Pezizomycotina</taxon>
        <taxon>Sordariomycetes</taxon>
        <taxon>Sordariomycetidae</taxon>
        <taxon>Sordariales</taxon>
        <taxon>Podosporaceae</taxon>
        <taxon>Podospora</taxon>
    </lineage>
</organism>
<dbReference type="Proteomes" id="UP001302126">
    <property type="component" value="Unassembled WGS sequence"/>
</dbReference>
<accession>A0AAN7AE08</accession>
<proteinExistence type="predicted"/>
<protein>
    <submittedName>
        <fullName evidence="1">Uncharacterized protein</fullName>
    </submittedName>
</protein>
<evidence type="ECO:0000313" key="1">
    <source>
        <dbReference type="EMBL" id="KAK4183084.1"/>
    </source>
</evidence>
<reference evidence="1" key="2">
    <citation type="submission" date="2023-05" db="EMBL/GenBank/DDBJ databases">
        <authorList>
            <consortium name="Lawrence Berkeley National Laboratory"/>
            <person name="Steindorff A."/>
            <person name="Hensen N."/>
            <person name="Bonometti L."/>
            <person name="Westerberg I."/>
            <person name="Brannstrom I.O."/>
            <person name="Guillou S."/>
            <person name="Cros-Aarteil S."/>
            <person name="Calhoun S."/>
            <person name="Haridas S."/>
            <person name="Kuo A."/>
            <person name="Mondo S."/>
            <person name="Pangilinan J."/>
            <person name="Riley R."/>
            <person name="Labutti K."/>
            <person name="Andreopoulos B."/>
            <person name="Lipzen A."/>
            <person name="Chen C."/>
            <person name="Yanf M."/>
            <person name="Daum C."/>
            <person name="Ng V."/>
            <person name="Clum A."/>
            <person name="Ohm R."/>
            <person name="Martin F."/>
            <person name="Silar P."/>
            <person name="Natvig D."/>
            <person name="Lalanne C."/>
            <person name="Gautier V."/>
            <person name="Ament-Velasquez S.L."/>
            <person name="Kruys A."/>
            <person name="Hutchinson M.I."/>
            <person name="Powell A.J."/>
            <person name="Barry K."/>
            <person name="Miller A.N."/>
            <person name="Grigoriev I.V."/>
            <person name="Debuchy R."/>
            <person name="Gladieux P."/>
            <person name="Thoren M.H."/>
            <person name="Johannesson H."/>
        </authorList>
    </citation>
    <scope>NUCLEOTIDE SEQUENCE</scope>
    <source>
        <strain evidence="1">PSN309</strain>
    </source>
</reference>
<gene>
    <name evidence="1" type="ORF">QBC35DRAFT_130326</name>
</gene>
<keyword evidence="2" id="KW-1185">Reference proteome</keyword>